<feature type="region of interest" description="Disordered" evidence="1">
    <location>
        <begin position="1"/>
        <end position="37"/>
    </location>
</feature>
<dbReference type="EMBL" id="KZ502198">
    <property type="protein sequence ID" value="PKU82284.1"/>
    <property type="molecule type" value="Genomic_DNA"/>
</dbReference>
<reference evidence="2 3" key="2">
    <citation type="journal article" date="2017" name="Nature">
        <title>The Apostasia genome and the evolution of orchids.</title>
        <authorList>
            <person name="Zhang G.Q."/>
            <person name="Liu K.W."/>
            <person name="Li Z."/>
            <person name="Lohaus R."/>
            <person name="Hsiao Y.Y."/>
            <person name="Niu S.C."/>
            <person name="Wang J.Y."/>
            <person name="Lin Y.C."/>
            <person name="Xu Q."/>
            <person name="Chen L.J."/>
            <person name="Yoshida K."/>
            <person name="Fujiwara S."/>
            <person name="Wang Z.W."/>
            <person name="Zhang Y.Q."/>
            <person name="Mitsuda N."/>
            <person name="Wang M."/>
            <person name="Liu G.H."/>
            <person name="Pecoraro L."/>
            <person name="Huang H.X."/>
            <person name="Xiao X.J."/>
            <person name="Lin M."/>
            <person name="Wu X.Y."/>
            <person name="Wu W.L."/>
            <person name="Chen Y.Y."/>
            <person name="Chang S.B."/>
            <person name="Sakamoto S."/>
            <person name="Ohme-Takagi M."/>
            <person name="Yagi M."/>
            <person name="Zeng S.J."/>
            <person name="Shen C.Y."/>
            <person name="Yeh C.M."/>
            <person name="Luo Y.B."/>
            <person name="Tsai W.C."/>
            <person name="Van de Peer Y."/>
            <person name="Liu Z.J."/>
        </authorList>
    </citation>
    <scope>NUCLEOTIDE SEQUENCE [LARGE SCALE GENOMIC DNA]</scope>
    <source>
        <tissue evidence="2">The whole plant</tissue>
    </source>
</reference>
<proteinExistence type="predicted"/>
<organism evidence="2 3">
    <name type="scientific">Dendrobium catenatum</name>
    <dbReference type="NCBI Taxonomy" id="906689"/>
    <lineage>
        <taxon>Eukaryota</taxon>
        <taxon>Viridiplantae</taxon>
        <taxon>Streptophyta</taxon>
        <taxon>Embryophyta</taxon>
        <taxon>Tracheophyta</taxon>
        <taxon>Spermatophyta</taxon>
        <taxon>Magnoliopsida</taxon>
        <taxon>Liliopsida</taxon>
        <taxon>Asparagales</taxon>
        <taxon>Orchidaceae</taxon>
        <taxon>Epidendroideae</taxon>
        <taxon>Malaxideae</taxon>
        <taxon>Dendrobiinae</taxon>
        <taxon>Dendrobium</taxon>
    </lineage>
</organism>
<reference evidence="2 3" key="1">
    <citation type="journal article" date="2016" name="Sci. Rep.">
        <title>The Dendrobium catenatum Lindl. genome sequence provides insights into polysaccharide synthase, floral development and adaptive evolution.</title>
        <authorList>
            <person name="Zhang G.Q."/>
            <person name="Xu Q."/>
            <person name="Bian C."/>
            <person name="Tsai W.C."/>
            <person name="Yeh C.M."/>
            <person name="Liu K.W."/>
            <person name="Yoshida K."/>
            <person name="Zhang L.S."/>
            <person name="Chang S.B."/>
            <person name="Chen F."/>
            <person name="Shi Y."/>
            <person name="Su Y.Y."/>
            <person name="Zhang Y.Q."/>
            <person name="Chen L.J."/>
            <person name="Yin Y."/>
            <person name="Lin M."/>
            <person name="Huang H."/>
            <person name="Deng H."/>
            <person name="Wang Z.W."/>
            <person name="Zhu S.L."/>
            <person name="Zhao X."/>
            <person name="Deng C."/>
            <person name="Niu S.C."/>
            <person name="Huang J."/>
            <person name="Wang M."/>
            <person name="Liu G.H."/>
            <person name="Yang H.J."/>
            <person name="Xiao X.J."/>
            <person name="Hsiao Y.Y."/>
            <person name="Wu W.L."/>
            <person name="Chen Y.Y."/>
            <person name="Mitsuda N."/>
            <person name="Ohme-Takagi M."/>
            <person name="Luo Y.B."/>
            <person name="Van de Peer Y."/>
            <person name="Liu Z.J."/>
        </authorList>
    </citation>
    <scope>NUCLEOTIDE SEQUENCE [LARGE SCALE GENOMIC DNA]</scope>
    <source>
        <tissue evidence="2">The whole plant</tissue>
    </source>
</reference>
<gene>
    <name evidence="2" type="ORF">MA16_Dca017506</name>
</gene>
<evidence type="ECO:0000313" key="3">
    <source>
        <dbReference type="Proteomes" id="UP000233837"/>
    </source>
</evidence>
<name>A0A2I0X2Z0_9ASPA</name>
<feature type="compositionally biased region" description="Basic and acidic residues" evidence="1">
    <location>
        <begin position="25"/>
        <end position="36"/>
    </location>
</feature>
<dbReference type="AlphaFoldDB" id="A0A2I0X2Z0"/>
<evidence type="ECO:0000256" key="1">
    <source>
        <dbReference type="SAM" id="MobiDB-lite"/>
    </source>
</evidence>
<keyword evidence="3" id="KW-1185">Reference proteome</keyword>
<sequence length="84" mass="9736">MTDSNSIFGDDGVGRRSLQVEEDGDSRAGHSLDSSRRSQKLWSLFTRRRRSLPHVLMTCASQWMARKYPIDYWEALLLGKIYTK</sequence>
<evidence type="ECO:0000313" key="2">
    <source>
        <dbReference type="EMBL" id="PKU82284.1"/>
    </source>
</evidence>
<dbReference type="Proteomes" id="UP000233837">
    <property type="component" value="Unassembled WGS sequence"/>
</dbReference>
<accession>A0A2I0X2Z0</accession>
<protein>
    <submittedName>
        <fullName evidence="2">Uncharacterized protein</fullName>
    </submittedName>
</protein>